<evidence type="ECO:0000313" key="3">
    <source>
        <dbReference type="Proteomes" id="UP000714275"/>
    </source>
</evidence>
<evidence type="ECO:0000256" key="1">
    <source>
        <dbReference type="SAM" id="MobiDB-lite"/>
    </source>
</evidence>
<reference evidence="2" key="1">
    <citation type="journal article" date="2020" name="New Phytol.">
        <title>Comparative genomics reveals dynamic genome evolution in host specialist ectomycorrhizal fungi.</title>
        <authorList>
            <person name="Lofgren L.A."/>
            <person name="Nguyen N.H."/>
            <person name="Vilgalys R."/>
            <person name="Ruytinx J."/>
            <person name="Liao H.L."/>
            <person name="Branco S."/>
            <person name="Kuo A."/>
            <person name="LaButti K."/>
            <person name="Lipzen A."/>
            <person name="Andreopoulos W."/>
            <person name="Pangilinan J."/>
            <person name="Riley R."/>
            <person name="Hundley H."/>
            <person name="Na H."/>
            <person name="Barry K."/>
            <person name="Grigoriev I.V."/>
            <person name="Stajich J.E."/>
            <person name="Kennedy P.G."/>
        </authorList>
    </citation>
    <scope>NUCLEOTIDE SEQUENCE</scope>
    <source>
        <strain evidence="2">DOB743</strain>
    </source>
</reference>
<proteinExistence type="predicted"/>
<gene>
    <name evidence="2" type="ORF">EV702DRAFT_1025966</name>
</gene>
<accession>A0A9P6ZY95</accession>
<protein>
    <submittedName>
        <fullName evidence="2">Uncharacterized protein</fullName>
    </submittedName>
</protein>
<dbReference type="EMBL" id="JABBWD010000014">
    <property type="protein sequence ID" value="KAG1778806.1"/>
    <property type="molecule type" value="Genomic_DNA"/>
</dbReference>
<dbReference type="OrthoDB" id="10360854at2759"/>
<dbReference type="AlphaFoldDB" id="A0A9P6ZY95"/>
<evidence type="ECO:0000313" key="2">
    <source>
        <dbReference type="EMBL" id="KAG1778806.1"/>
    </source>
</evidence>
<feature type="non-terminal residue" evidence="2">
    <location>
        <position position="140"/>
    </location>
</feature>
<keyword evidence="3" id="KW-1185">Reference proteome</keyword>
<dbReference type="Proteomes" id="UP000714275">
    <property type="component" value="Unassembled WGS sequence"/>
</dbReference>
<name>A0A9P6ZY95_9AGAM</name>
<feature type="region of interest" description="Disordered" evidence="1">
    <location>
        <begin position="23"/>
        <end position="64"/>
    </location>
</feature>
<feature type="compositionally biased region" description="Polar residues" evidence="1">
    <location>
        <begin position="23"/>
        <end position="34"/>
    </location>
</feature>
<comment type="caution">
    <text evidence="2">The sequence shown here is derived from an EMBL/GenBank/DDBJ whole genome shotgun (WGS) entry which is preliminary data.</text>
</comment>
<sequence length="140" mass="15259">MSRSFTCIALSYSSLFSQSTNETISLPGTPTPRNKCTREALSPPARGPADYCHDRSGGQESPPNHPSAVLAFLYISSPFPLCCKHSAFRISNSSTSRWILASVEHSLGKNCNSCIIIMLRCALCPIQSKQLSNGHCTFDF</sequence>
<organism evidence="2 3">
    <name type="scientific">Suillus placidus</name>
    <dbReference type="NCBI Taxonomy" id="48579"/>
    <lineage>
        <taxon>Eukaryota</taxon>
        <taxon>Fungi</taxon>
        <taxon>Dikarya</taxon>
        <taxon>Basidiomycota</taxon>
        <taxon>Agaricomycotina</taxon>
        <taxon>Agaricomycetes</taxon>
        <taxon>Agaricomycetidae</taxon>
        <taxon>Boletales</taxon>
        <taxon>Suillineae</taxon>
        <taxon>Suillaceae</taxon>
        <taxon>Suillus</taxon>
    </lineage>
</organism>